<dbReference type="EMBL" id="KL363220">
    <property type="protein sequence ID" value="KFD53133.1"/>
    <property type="molecule type" value="Genomic_DNA"/>
</dbReference>
<organism evidence="1 2">
    <name type="scientific">Trichuris suis</name>
    <name type="common">pig whipworm</name>
    <dbReference type="NCBI Taxonomy" id="68888"/>
    <lineage>
        <taxon>Eukaryota</taxon>
        <taxon>Metazoa</taxon>
        <taxon>Ecdysozoa</taxon>
        <taxon>Nematoda</taxon>
        <taxon>Enoplea</taxon>
        <taxon>Dorylaimia</taxon>
        <taxon>Trichinellida</taxon>
        <taxon>Trichuridae</taxon>
        <taxon>Trichuris</taxon>
    </lineage>
</organism>
<accession>A0A085M7D7</accession>
<name>A0A085M7D7_9BILA</name>
<dbReference type="AlphaFoldDB" id="A0A085M7D7"/>
<proteinExistence type="predicted"/>
<gene>
    <name evidence="1" type="ORF">M513_06047</name>
</gene>
<evidence type="ECO:0000313" key="2">
    <source>
        <dbReference type="Proteomes" id="UP000030764"/>
    </source>
</evidence>
<sequence>MASICLRKNRLTFELSESIYGHAMYLRIGILSIDNKEEMPTQSKGVWSFFNEANCFDGNHRRRSERATVFLSLFSTD</sequence>
<evidence type="ECO:0000313" key="1">
    <source>
        <dbReference type="EMBL" id="KFD53133.1"/>
    </source>
</evidence>
<reference evidence="1 2" key="1">
    <citation type="journal article" date="2014" name="Nat. Genet.">
        <title>Genome and transcriptome of the porcine whipworm Trichuris suis.</title>
        <authorList>
            <person name="Jex A.R."/>
            <person name="Nejsum P."/>
            <person name="Schwarz E.M."/>
            <person name="Hu L."/>
            <person name="Young N.D."/>
            <person name="Hall R.S."/>
            <person name="Korhonen P.K."/>
            <person name="Liao S."/>
            <person name="Thamsborg S."/>
            <person name="Xia J."/>
            <person name="Xu P."/>
            <person name="Wang S."/>
            <person name="Scheerlinck J.P."/>
            <person name="Hofmann A."/>
            <person name="Sternberg P.W."/>
            <person name="Wang J."/>
            <person name="Gasser R.B."/>
        </authorList>
    </citation>
    <scope>NUCLEOTIDE SEQUENCE [LARGE SCALE GENOMIC DNA]</scope>
    <source>
        <strain evidence="1">DCEP-RM93M</strain>
    </source>
</reference>
<dbReference type="Proteomes" id="UP000030764">
    <property type="component" value="Unassembled WGS sequence"/>
</dbReference>
<keyword evidence="2" id="KW-1185">Reference proteome</keyword>
<protein>
    <submittedName>
        <fullName evidence="1">Uncharacterized protein</fullName>
    </submittedName>
</protein>